<evidence type="ECO:0000256" key="1">
    <source>
        <dbReference type="ARBA" id="ARBA00008563"/>
    </source>
</evidence>
<evidence type="ECO:0000313" key="6">
    <source>
        <dbReference type="Proteomes" id="UP000789739"/>
    </source>
</evidence>
<keyword evidence="2" id="KW-0689">Ribosomal protein</keyword>
<evidence type="ECO:0000256" key="4">
    <source>
        <dbReference type="ARBA" id="ARBA00044129"/>
    </source>
</evidence>
<reference evidence="5" key="1">
    <citation type="submission" date="2021-06" db="EMBL/GenBank/DDBJ databases">
        <authorList>
            <person name="Kallberg Y."/>
            <person name="Tangrot J."/>
            <person name="Rosling A."/>
        </authorList>
    </citation>
    <scope>NUCLEOTIDE SEQUENCE</scope>
    <source>
        <strain evidence="5">BR232B</strain>
    </source>
</reference>
<dbReference type="OrthoDB" id="5994at2759"/>
<keyword evidence="3" id="KW-0687">Ribonucleoprotein</keyword>
<dbReference type="SUPFAM" id="SSF141091">
    <property type="entry name" value="L21p-like"/>
    <property type="match status" value="1"/>
</dbReference>
<dbReference type="GO" id="GO:0003723">
    <property type="term" value="F:RNA binding"/>
    <property type="evidence" value="ECO:0007669"/>
    <property type="project" value="InterPro"/>
</dbReference>
<dbReference type="InterPro" id="IPR028909">
    <property type="entry name" value="bL21-like"/>
</dbReference>
<dbReference type="EMBL" id="CAJVPI010000018">
    <property type="protein sequence ID" value="CAG8457137.1"/>
    <property type="molecule type" value="Genomic_DNA"/>
</dbReference>
<sequence length="162" mass="18683">MFRTSVRLMQAVSTRILNDIKKSPQVTTLPSSSLGYSETTITALESLRSQLHCYAVTEIVGRQYLITKNDLIVTNRLRDVDLGDIVQLNRVKELGSKDFTIKGDPYVSNDYYHITATVVEQPKGPFTEIIKKKKRNRRKKRITHKQTYTVLRVREVEVTKLQ</sequence>
<comment type="caution">
    <text evidence="5">The sequence shown here is derived from an EMBL/GenBank/DDBJ whole genome shotgun (WGS) entry which is preliminary data.</text>
</comment>
<dbReference type="HAMAP" id="MF_01363">
    <property type="entry name" value="Ribosomal_bL21"/>
    <property type="match status" value="1"/>
</dbReference>
<evidence type="ECO:0000256" key="3">
    <source>
        <dbReference type="ARBA" id="ARBA00023274"/>
    </source>
</evidence>
<evidence type="ECO:0000313" key="5">
    <source>
        <dbReference type="EMBL" id="CAG8457137.1"/>
    </source>
</evidence>
<protein>
    <recommendedName>
        <fullName evidence="4">Large ribosomal subunit protein bL21m</fullName>
    </recommendedName>
</protein>
<gene>
    <name evidence="5" type="ORF">PBRASI_LOCUS378</name>
</gene>
<dbReference type="InterPro" id="IPR036164">
    <property type="entry name" value="bL21-like_sf"/>
</dbReference>
<evidence type="ECO:0000256" key="2">
    <source>
        <dbReference type="ARBA" id="ARBA00022980"/>
    </source>
</evidence>
<dbReference type="GO" id="GO:0005762">
    <property type="term" value="C:mitochondrial large ribosomal subunit"/>
    <property type="evidence" value="ECO:0007669"/>
    <property type="project" value="TreeGrafter"/>
</dbReference>
<dbReference type="Proteomes" id="UP000789739">
    <property type="component" value="Unassembled WGS sequence"/>
</dbReference>
<dbReference type="AlphaFoldDB" id="A0A9N8VQI3"/>
<dbReference type="InterPro" id="IPR001787">
    <property type="entry name" value="Ribosomal_bL21"/>
</dbReference>
<keyword evidence="6" id="KW-1185">Reference proteome</keyword>
<dbReference type="PANTHER" id="PTHR21349">
    <property type="entry name" value="50S RIBOSOMAL PROTEIN L21"/>
    <property type="match status" value="1"/>
</dbReference>
<name>A0A9N8VQI3_9GLOM</name>
<dbReference type="PANTHER" id="PTHR21349:SF0">
    <property type="entry name" value="LARGE RIBOSOMAL SUBUNIT PROTEIN BL21M"/>
    <property type="match status" value="1"/>
</dbReference>
<accession>A0A9N8VQI3</accession>
<dbReference type="NCBIfam" id="TIGR00061">
    <property type="entry name" value="L21"/>
    <property type="match status" value="1"/>
</dbReference>
<comment type="similarity">
    <text evidence="1">Belongs to the bacterial ribosomal protein bL21 family.</text>
</comment>
<proteinExistence type="inferred from homology"/>
<dbReference type="GO" id="GO:0003735">
    <property type="term" value="F:structural constituent of ribosome"/>
    <property type="evidence" value="ECO:0007669"/>
    <property type="project" value="InterPro"/>
</dbReference>
<organism evidence="5 6">
    <name type="scientific">Paraglomus brasilianum</name>
    <dbReference type="NCBI Taxonomy" id="144538"/>
    <lineage>
        <taxon>Eukaryota</taxon>
        <taxon>Fungi</taxon>
        <taxon>Fungi incertae sedis</taxon>
        <taxon>Mucoromycota</taxon>
        <taxon>Glomeromycotina</taxon>
        <taxon>Glomeromycetes</taxon>
        <taxon>Paraglomerales</taxon>
        <taxon>Paraglomeraceae</taxon>
        <taxon>Paraglomus</taxon>
    </lineage>
</organism>
<dbReference type="GO" id="GO:0006412">
    <property type="term" value="P:translation"/>
    <property type="evidence" value="ECO:0007669"/>
    <property type="project" value="InterPro"/>
</dbReference>
<dbReference type="Pfam" id="PF00829">
    <property type="entry name" value="Ribosomal_L21p"/>
    <property type="match status" value="1"/>
</dbReference>